<keyword evidence="1" id="KW-0732">Signal</keyword>
<feature type="signal peptide" evidence="1">
    <location>
        <begin position="1"/>
        <end position="22"/>
    </location>
</feature>
<gene>
    <name evidence="2" type="ORF">OS493_009860</name>
</gene>
<dbReference type="AlphaFoldDB" id="A0A9X0CLF1"/>
<evidence type="ECO:0000313" key="2">
    <source>
        <dbReference type="EMBL" id="KAJ7363697.1"/>
    </source>
</evidence>
<dbReference type="Proteomes" id="UP001163046">
    <property type="component" value="Unassembled WGS sequence"/>
</dbReference>
<evidence type="ECO:0000256" key="1">
    <source>
        <dbReference type="SAM" id="SignalP"/>
    </source>
</evidence>
<dbReference type="OrthoDB" id="5951882at2759"/>
<dbReference type="EMBL" id="MU827305">
    <property type="protein sequence ID" value="KAJ7363697.1"/>
    <property type="molecule type" value="Genomic_DNA"/>
</dbReference>
<keyword evidence="3" id="KW-1185">Reference proteome</keyword>
<accession>A0A9X0CLF1</accession>
<proteinExistence type="predicted"/>
<name>A0A9X0CLF1_9CNID</name>
<protein>
    <submittedName>
        <fullName evidence="2">Uncharacterized protein</fullName>
    </submittedName>
</protein>
<comment type="caution">
    <text evidence="2">The sequence shown here is derived from an EMBL/GenBank/DDBJ whole genome shotgun (WGS) entry which is preliminary data.</text>
</comment>
<organism evidence="2 3">
    <name type="scientific">Desmophyllum pertusum</name>
    <dbReference type="NCBI Taxonomy" id="174260"/>
    <lineage>
        <taxon>Eukaryota</taxon>
        <taxon>Metazoa</taxon>
        <taxon>Cnidaria</taxon>
        <taxon>Anthozoa</taxon>
        <taxon>Hexacorallia</taxon>
        <taxon>Scleractinia</taxon>
        <taxon>Caryophylliina</taxon>
        <taxon>Caryophylliidae</taxon>
        <taxon>Desmophyllum</taxon>
    </lineage>
</organism>
<sequence length="222" mass="25115">MEFSKLLTFLAITACFVSSCNGDRYKSCSAPLKPDVLKAIDKVLVSERFVFAQDFMKFCRSYETERWLNMTEDVVCFGGRGHEFAPLVIPMEGFLMSLKLVHVTGHVTCGNSAARYKSKWGCSRRHPIHGKTPFNVVITTGQNNGILYPKELFPKYSKKSLWYDMPEVEPDSPELIFGDSSSLHYVTSGQVLRVWYGEDLLKSGEKDNAGKVCITAQGWYMH</sequence>
<reference evidence="2" key="1">
    <citation type="submission" date="2023-01" db="EMBL/GenBank/DDBJ databases">
        <title>Genome assembly of the deep-sea coral Lophelia pertusa.</title>
        <authorList>
            <person name="Herrera S."/>
            <person name="Cordes E."/>
        </authorList>
    </citation>
    <scope>NUCLEOTIDE SEQUENCE</scope>
    <source>
        <strain evidence="2">USNM1676648</strain>
        <tissue evidence="2">Polyp</tissue>
    </source>
</reference>
<feature type="chain" id="PRO_5040975212" evidence="1">
    <location>
        <begin position="23"/>
        <end position="222"/>
    </location>
</feature>
<evidence type="ECO:0000313" key="3">
    <source>
        <dbReference type="Proteomes" id="UP001163046"/>
    </source>
</evidence>
<dbReference type="PROSITE" id="PS51257">
    <property type="entry name" value="PROKAR_LIPOPROTEIN"/>
    <property type="match status" value="1"/>
</dbReference>